<feature type="compositionally biased region" description="Basic and acidic residues" evidence="1">
    <location>
        <begin position="9"/>
        <end position="27"/>
    </location>
</feature>
<evidence type="ECO:0000313" key="2">
    <source>
        <dbReference type="EMBL" id="KRT67849.1"/>
    </source>
</evidence>
<evidence type="ECO:0000313" key="3">
    <source>
        <dbReference type="Proteomes" id="UP000051297"/>
    </source>
</evidence>
<name>A0A0T5ZYG4_UNCKA</name>
<dbReference type="Proteomes" id="UP000051297">
    <property type="component" value="Unassembled WGS sequence"/>
</dbReference>
<dbReference type="EMBL" id="LDXK01000001">
    <property type="protein sequence ID" value="KRT67849.1"/>
    <property type="molecule type" value="Genomic_DNA"/>
</dbReference>
<dbReference type="AlphaFoldDB" id="A0A0T5ZYG4"/>
<protein>
    <submittedName>
        <fullName evidence="2">Uncharacterized protein</fullName>
    </submittedName>
</protein>
<accession>A0A0T5ZYG4</accession>
<proteinExistence type="predicted"/>
<reference evidence="2 3" key="1">
    <citation type="submission" date="2015-05" db="EMBL/GenBank/DDBJ databases">
        <title>Critical biogeochemical functions in the subsurface are associated with bacteria from new phyla and little studied lineages.</title>
        <authorList>
            <person name="Hug L.A."/>
            <person name="Thomas B.C."/>
            <person name="Sharon I."/>
            <person name="Brown C.T."/>
            <person name="Sharma R."/>
            <person name="Hettich R.L."/>
            <person name="Wilkins M.J."/>
            <person name="Williams K.H."/>
            <person name="Singh A."/>
            <person name="Banfield J.F."/>
        </authorList>
    </citation>
    <scope>NUCLEOTIDE SEQUENCE [LARGE SCALE GENOMIC DNA]</scope>
    <source>
        <strain evidence="2">CSP1-7</strain>
    </source>
</reference>
<organism evidence="2 3">
    <name type="scientific">candidate division WWE3 bacterium CSP1-7</name>
    <dbReference type="NCBI Taxonomy" id="1576480"/>
    <lineage>
        <taxon>Bacteria</taxon>
        <taxon>Katanobacteria</taxon>
    </lineage>
</organism>
<feature type="compositionally biased region" description="Acidic residues" evidence="1">
    <location>
        <begin position="28"/>
        <end position="38"/>
    </location>
</feature>
<evidence type="ECO:0000256" key="1">
    <source>
        <dbReference type="SAM" id="MobiDB-lite"/>
    </source>
</evidence>
<gene>
    <name evidence="2" type="ORF">XU08_C0001G0261</name>
</gene>
<comment type="caution">
    <text evidence="2">The sequence shown here is derived from an EMBL/GenBank/DDBJ whole genome shotgun (WGS) entry which is preliminary data.</text>
</comment>
<sequence>MVPAAVIPERAESVEAVEVPREESPEQDREEEQESAAN</sequence>
<feature type="region of interest" description="Disordered" evidence="1">
    <location>
        <begin position="1"/>
        <end position="38"/>
    </location>
</feature>